<feature type="region of interest" description="Disordered" evidence="1">
    <location>
        <begin position="1171"/>
        <end position="1213"/>
    </location>
</feature>
<feature type="compositionally biased region" description="Acidic residues" evidence="1">
    <location>
        <begin position="1077"/>
        <end position="1086"/>
    </location>
</feature>
<feature type="region of interest" description="Disordered" evidence="1">
    <location>
        <begin position="1"/>
        <end position="54"/>
    </location>
</feature>
<gene>
    <name evidence="2" type="ORF">AAF712_003145</name>
</gene>
<reference evidence="2 3" key="1">
    <citation type="submission" date="2024-05" db="EMBL/GenBank/DDBJ databases">
        <title>A draft genome resource for the thread blight pathogen Marasmius tenuissimus strain MS-2.</title>
        <authorList>
            <person name="Yulfo-Soto G.E."/>
            <person name="Baruah I.K."/>
            <person name="Amoako-Attah I."/>
            <person name="Bukari Y."/>
            <person name="Meinhardt L.W."/>
            <person name="Bailey B.A."/>
            <person name="Cohen S.P."/>
        </authorList>
    </citation>
    <scope>NUCLEOTIDE SEQUENCE [LARGE SCALE GENOMIC DNA]</scope>
    <source>
        <strain evidence="2 3">MS-2</strain>
    </source>
</reference>
<organism evidence="2 3">
    <name type="scientific">Marasmius tenuissimus</name>
    <dbReference type="NCBI Taxonomy" id="585030"/>
    <lineage>
        <taxon>Eukaryota</taxon>
        <taxon>Fungi</taxon>
        <taxon>Dikarya</taxon>
        <taxon>Basidiomycota</taxon>
        <taxon>Agaricomycotina</taxon>
        <taxon>Agaricomycetes</taxon>
        <taxon>Agaricomycetidae</taxon>
        <taxon>Agaricales</taxon>
        <taxon>Marasmiineae</taxon>
        <taxon>Marasmiaceae</taxon>
        <taxon>Marasmius</taxon>
    </lineage>
</organism>
<comment type="caution">
    <text evidence="2">The sequence shown here is derived from an EMBL/GenBank/DDBJ whole genome shotgun (WGS) entry which is preliminary data.</text>
</comment>
<feature type="compositionally biased region" description="Low complexity" evidence="1">
    <location>
        <begin position="1111"/>
        <end position="1135"/>
    </location>
</feature>
<dbReference type="InterPro" id="IPR016024">
    <property type="entry name" value="ARM-type_fold"/>
</dbReference>
<dbReference type="SUPFAM" id="SSF48371">
    <property type="entry name" value="ARM repeat"/>
    <property type="match status" value="1"/>
</dbReference>
<accession>A0ABR3A8M2</accession>
<evidence type="ECO:0000256" key="1">
    <source>
        <dbReference type="SAM" id="MobiDB-lite"/>
    </source>
</evidence>
<feature type="region of interest" description="Disordered" evidence="1">
    <location>
        <begin position="1059"/>
        <end position="1157"/>
    </location>
</feature>
<dbReference type="Proteomes" id="UP001437256">
    <property type="component" value="Unassembled WGS sequence"/>
</dbReference>
<keyword evidence="3" id="KW-1185">Reference proteome</keyword>
<feature type="compositionally biased region" description="Polar residues" evidence="1">
    <location>
        <begin position="19"/>
        <end position="38"/>
    </location>
</feature>
<dbReference type="EMBL" id="JBBXMP010000010">
    <property type="protein sequence ID" value="KAL0069875.1"/>
    <property type="molecule type" value="Genomic_DNA"/>
</dbReference>
<dbReference type="Gene3D" id="1.25.10.10">
    <property type="entry name" value="Leucine-rich Repeat Variant"/>
    <property type="match status" value="1"/>
</dbReference>
<protein>
    <recommendedName>
        <fullName evidence="4">Telomere-associated protein Rif1 N-terminal domain-containing protein</fullName>
    </recommendedName>
</protein>
<feature type="region of interest" description="Disordered" evidence="1">
    <location>
        <begin position="1337"/>
        <end position="1397"/>
    </location>
</feature>
<name>A0ABR3A8M2_9AGAR</name>
<evidence type="ECO:0008006" key="4">
    <source>
        <dbReference type="Google" id="ProtNLM"/>
    </source>
</evidence>
<evidence type="ECO:0000313" key="2">
    <source>
        <dbReference type="EMBL" id="KAL0069875.1"/>
    </source>
</evidence>
<proteinExistence type="predicted"/>
<evidence type="ECO:0000313" key="3">
    <source>
        <dbReference type="Proteomes" id="UP001437256"/>
    </source>
</evidence>
<feature type="compositionally biased region" description="Low complexity" evidence="1">
    <location>
        <begin position="1384"/>
        <end position="1393"/>
    </location>
</feature>
<sequence>MTLPTPPRTSHREEKENRTQTSSRVVWSQHNQYHNLSSPPKGPTASSAAKEPPTKSILKKTLLPFLPLENECEQREATPEPSNPLSDPTYLNTPISTIISCDSEQKLTDLIEAYSVLAARIRPYVHEGTDASCGIFNPLKDNRDCVLKSIIRDLGRALVNPVPQDDRERAAVLLPSPTKSPKKKRGMTAEQAKFARDLCTLSHSVLKLLGLVFTTPAIYTIFTDANLRGILTGVLAIPLAYEIPTPNARKTCALAICLLQAQRLPSSVLVAAGPRIAFALRRGMDGELGKEGKKGSANDGLKAIHDLSVYQPKTFIPAFAPVIESVLANLLAPSLALRVQACHALGGLAIGSIEIPTSEYHTRISSAVAHFLLAAPPRLSPSKGSPSRTGVAESPICKTLRTTLNNEEPLHVAQGPVWALSVLASFAVLLGSTLFKDQRLSRILSSLVSIPLRHKKSSVRCLACVVWRSLTWAYYQPPLPSDMNGESEVEEDSESAVCDRRLSDVHFKTLQSVLHLGAGTSLVAACVGSCSEADERTLRRITQLLEAMIRKSTDTMKDAVQIITQLVCLSGTKDDWDMNTLLSTKVFSSVPGLLTSDFTQLQPIVRKIYEECPGSEDVRPLTREELSRDGLIDEFFHLWQRAAFLHDVFQEDVDLVKEAWAALLNAAAVIYEDGTERGSDIVAEKVVRALRELLSRDLECGTPDSTADSSASASKLDPQSAVARTLSLLQELWKMARDTLTCENIDYHAEPLLQCLIKYEEEMNVNEESSRGEWASFCVELALTCGGVDAFWTHEAASTWEWSVETRSRVWGTFVDKAPADRRSGWDDAFFLLSVPFKGYQAWDLQDEDLETWSSLLDLALEKGRDSGLDDLAALNKIADTLHQPAFESCSRVAEMLLNKCQLSEEEELPHLLVEFVTDTLRSRYPPKPNETCSSLWILRELAKVLDGCPRNLALPLLETLQEGVSLWISDDLDTLTILDYDEVVTFYETLMGGALRNVPESPETFETLSPLLEAVFLGREDKPAAVLEAFNSYWEASSYARTIPSSDWPVKIQEHFEVEPESVPSPGLPPSSPPASDDEAEETEAESTPPVDIFSLLPAPMILSTPPGQRSRTSTSTPCCSPKTPTVSSHYSPISTPPTPSASSKHSTPCDAMPLIRSPLTFTSPVNKRRRMENKENESPQVLSLSSPARPILGSPCRKRRLSPSDDDERTHKRARVDLATLASIPRFQVAEDNDDEGAVEKMLIPQDEKPAFREDVFGITLQPGNKKKRKAMVLDAVEVPTLQEVQRRKSPIYKLKLTPKAQASLLQTPHKEKIPSLFLTPKTPEVLDLNSDDSIMLSSPAKKPSQLSSDDDPHHGQVTPHHLISPALRRARRKYDDDPPSDDSVISGSPSKGVVLRRMQRLGSATRTQSYKPLVRIA</sequence>
<dbReference type="InterPro" id="IPR011989">
    <property type="entry name" value="ARM-like"/>
</dbReference>